<evidence type="ECO:0000256" key="6">
    <source>
        <dbReference type="ARBA" id="ARBA00023229"/>
    </source>
</evidence>
<dbReference type="GO" id="GO:0050992">
    <property type="term" value="P:dimethylallyl diphosphate biosynthetic process"/>
    <property type="evidence" value="ECO:0007669"/>
    <property type="project" value="UniProtKB-UniPathway"/>
</dbReference>
<dbReference type="UniPathway" id="UPA00059">
    <property type="reaction ID" value="UER00104"/>
</dbReference>
<dbReference type="InterPro" id="IPR015797">
    <property type="entry name" value="NUDIX_hydrolase-like_dom_sf"/>
</dbReference>
<evidence type="ECO:0000256" key="3">
    <source>
        <dbReference type="ARBA" id="ARBA00004826"/>
    </source>
</evidence>
<dbReference type="PANTHER" id="PTHR10885:SF0">
    <property type="entry name" value="ISOPENTENYL-DIPHOSPHATE DELTA-ISOMERASE"/>
    <property type="match status" value="1"/>
</dbReference>
<gene>
    <name evidence="9" type="ORF">GSOID_T00016917001</name>
</gene>
<comment type="similarity">
    <text evidence="4">Belongs to the IPP isomerase type 1 family.</text>
</comment>
<accession>E4XPF1</accession>
<dbReference type="GO" id="GO:0005737">
    <property type="term" value="C:cytoplasm"/>
    <property type="evidence" value="ECO:0007669"/>
    <property type="project" value="TreeGrafter"/>
</dbReference>
<dbReference type="GO" id="GO:0009240">
    <property type="term" value="P:isopentenyl diphosphate biosynthetic process"/>
    <property type="evidence" value="ECO:0007669"/>
    <property type="project" value="TreeGrafter"/>
</dbReference>
<evidence type="ECO:0000313" key="9">
    <source>
        <dbReference type="EMBL" id="CBY11739.1"/>
    </source>
</evidence>
<evidence type="ECO:0000313" key="10">
    <source>
        <dbReference type="Proteomes" id="UP000001307"/>
    </source>
</evidence>
<dbReference type="GO" id="GO:0004452">
    <property type="term" value="F:isopentenyl-diphosphate delta-isomerase activity"/>
    <property type="evidence" value="ECO:0007669"/>
    <property type="project" value="UniProtKB-EC"/>
</dbReference>
<dbReference type="AlphaFoldDB" id="E4XPF1"/>
<evidence type="ECO:0000256" key="7">
    <source>
        <dbReference type="ARBA" id="ARBA00023235"/>
    </source>
</evidence>
<name>E4XPF1_OIKDI</name>
<dbReference type="FunCoup" id="E4XPF1">
    <property type="interactions" value="209"/>
</dbReference>
<dbReference type="PROSITE" id="PS51462">
    <property type="entry name" value="NUDIX"/>
    <property type="match status" value="1"/>
</dbReference>
<dbReference type="Proteomes" id="UP000001307">
    <property type="component" value="Unassembled WGS sequence"/>
</dbReference>
<comment type="pathway">
    <text evidence="3">Isoprenoid biosynthesis; dimethylallyl diphosphate biosynthesis; dimethylallyl diphosphate from isopentenyl diphosphate: step 1/1.</text>
</comment>
<dbReference type="NCBIfam" id="TIGR02150">
    <property type="entry name" value="IPP_isom_1"/>
    <property type="match status" value="1"/>
</dbReference>
<dbReference type="Gene3D" id="3.90.79.10">
    <property type="entry name" value="Nucleoside Triphosphate Pyrophosphohydrolase"/>
    <property type="match status" value="1"/>
</dbReference>
<evidence type="ECO:0000256" key="5">
    <source>
        <dbReference type="ARBA" id="ARBA00012057"/>
    </source>
</evidence>
<sequence>MIGQRFARILGISRRKSAVCPSQSQFFDEQLILVDEEDRIQGCLSKLKSHTIVDGKSPLHRAFSLFHFNSSKKLLIQKRSSVKVTFPNLWTNTCCSHPLYTLSEMDDKEGVKTAAKRRAEFELGLKLESKKIHHLTRILYSSNCSEDLAENELDHCVLSFGEFDFSPNPNEVSDTKWLNKEDLKPFVSSENVTPWFAKIVESGLLEDWWKNLPNDLPSDDLIHKL</sequence>
<dbReference type="EMBL" id="FN653092">
    <property type="protein sequence ID" value="CBY11739.1"/>
    <property type="molecule type" value="Genomic_DNA"/>
</dbReference>
<dbReference type="InterPro" id="IPR011876">
    <property type="entry name" value="IsopentenylPP_isomerase_typ1"/>
</dbReference>
<dbReference type="EC" id="5.3.3.2" evidence="5"/>
<dbReference type="CDD" id="cd02885">
    <property type="entry name" value="NUDIX_IPP_Isomerase"/>
    <property type="match status" value="1"/>
</dbReference>
<evidence type="ECO:0000256" key="2">
    <source>
        <dbReference type="ARBA" id="ARBA00003951"/>
    </source>
</evidence>
<comment type="function">
    <text evidence="2">Catalyzes the 1,3-allylic rearrangement of the homoallylic substrate isopentenyl (IPP) to its highly electrophilic allylic isomer, dimethylallyl diphosphate (DMAPP).</text>
</comment>
<dbReference type="PANTHER" id="PTHR10885">
    <property type="entry name" value="ISOPENTENYL-DIPHOSPHATE DELTA-ISOMERASE"/>
    <property type="match status" value="1"/>
</dbReference>
<evidence type="ECO:0000256" key="4">
    <source>
        <dbReference type="ARBA" id="ARBA00007579"/>
    </source>
</evidence>
<organism evidence="9">
    <name type="scientific">Oikopleura dioica</name>
    <name type="common">Tunicate</name>
    <dbReference type="NCBI Taxonomy" id="34765"/>
    <lineage>
        <taxon>Eukaryota</taxon>
        <taxon>Metazoa</taxon>
        <taxon>Chordata</taxon>
        <taxon>Tunicata</taxon>
        <taxon>Appendicularia</taxon>
        <taxon>Copelata</taxon>
        <taxon>Oikopleuridae</taxon>
        <taxon>Oikopleura</taxon>
    </lineage>
</organism>
<keyword evidence="10" id="KW-1185">Reference proteome</keyword>
<proteinExistence type="inferred from homology"/>
<dbReference type="InParanoid" id="E4XPF1"/>
<dbReference type="InterPro" id="IPR000086">
    <property type="entry name" value="NUDIX_hydrolase_dom"/>
</dbReference>
<dbReference type="SUPFAM" id="SSF55811">
    <property type="entry name" value="Nudix"/>
    <property type="match status" value="1"/>
</dbReference>
<evidence type="ECO:0000259" key="8">
    <source>
        <dbReference type="PROSITE" id="PS51462"/>
    </source>
</evidence>
<reference evidence="9" key="1">
    <citation type="journal article" date="2010" name="Science">
        <title>Plasticity of animal genome architecture unmasked by rapid evolution of a pelagic tunicate.</title>
        <authorList>
            <person name="Denoeud F."/>
            <person name="Henriet S."/>
            <person name="Mungpakdee S."/>
            <person name="Aury J.M."/>
            <person name="Da Silva C."/>
            <person name="Brinkmann H."/>
            <person name="Mikhaleva J."/>
            <person name="Olsen L.C."/>
            <person name="Jubin C."/>
            <person name="Canestro C."/>
            <person name="Bouquet J.M."/>
            <person name="Danks G."/>
            <person name="Poulain J."/>
            <person name="Campsteijn C."/>
            <person name="Adamski M."/>
            <person name="Cross I."/>
            <person name="Yadetie F."/>
            <person name="Muffato M."/>
            <person name="Louis A."/>
            <person name="Butcher S."/>
            <person name="Tsagkogeorga G."/>
            <person name="Konrad A."/>
            <person name="Singh S."/>
            <person name="Jensen M.F."/>
            <person name="Cong E.H."/>
            <person name="Eikeseth-Otteraa H."/>
            <person name="Noel B."/>
            <person name="Anthouard V."/>
            <person name="Porcel B.M."/>
            <person name="Kachouri-Lafond R."/>
            <person name="Nishino A."/>
            <person name="Ugolini M."/>
            <person name="Chourrout P."/>
            <person name="Nishida H."/>
            <person name="Aasland R."/>
            <person name="Huzurbazar S."/>
            <person name="Westhof E."/>
            <person name="Delsuc F."/>
            <person name="Lehrach H."/>
            <person name="Reinhardt R."/>
            <person name="Weissenbach J."/>
            <person name="Roy S.W."/>
            <person name="Artiguenave F."/>
            <person name="Postlethwait J.H."/>
            <person name="Manak J.R."/>
            <person name="Thompson E.M."/>
            <person name="Jaillon O."/>
            <person name="Du Pasquier L."/>
            <person name="Boudinot P."/>
            <person name="Liberles D.A."/>
            <person name="Volff J.N."/>
            <person name="Philippe H."/>
            <person name="Lenhard B."/>
            <person name="Roest Crollius H."/>
            <person name="Wincker P."/>
            <person name="Chourrout D."/>
        </authorList>
    </citation>
    <scope>NUCLEOTIDE SEQUENCE [LARGE SCALE GENOMIC DNA]</scope>
</reference>
<protein>
    <recommendedName>
        <fullName evidence="5">isopentenyl-diphosphate Delta-isomerase</fullName>
        <ecNumber evidence="5">5.3.3.2</ecNumber>
    </recommendedName>
</protein>
<dbReference type="PIRSF" id="PIRSF018427">
    <property type="entry name" value="Isopntndiph_ism"/>
    <property type="match status" value="1"/>
</dbReference>
<dbReference type="Pfam" id="PF00293">
    <property type="entry name" value="NUDIX"/>
    <property type="match status" value="1"/>
</dbReference>
<dbReference type="OrthoDB" id="510307at2759"/>
<evidence type="ECO:0000256" key="1">
    <source>
        <dbReference type="ARBA" id="ARBA00000374"/>
    </source>
</evidence>
<comment type="catalytic activity">
    <reaction evidence="1">
        <text>isopentenyl diphosphate = dimethylallyl diphosphate</text>
        <dbReference type="Rhea" id="RHEA:23284"/>
        <dbReference type="ChEBI" id="CHEBI:57623"/>
        <dbReference type="ChEBI" id="CHEBI:128769"/>
        <dbReference type="EC" id="5.3.3.2"/>
    </reaction>
</comment>
<feature type="domain" description="Nudix hydrolase" evidence="8">
    <location>
        <begin position="58"/>
        <end position="200"/>
    </location>
</feature>
<keyword evidence="6" id="KW-0414">Isoprene biosynthesis</keyword>
<keyword evidence="7" id="KW-0413">Isomerase</keyword>